<keyword evidence="4" id="KW-0804">Transcription</keyword>
<comment type="similarity">
    <text evidence="1">Belongs to the baculoviridae LEF-11 family.</text>
</comment>
<protein>
    <recommendedName>
        <fullName evidence="2">Late expression factor 11</fullName>
    </recommendedName>
</protein>
<evidence type="ECO:0000256" key="4">
    <source>
        <dbReference type="ARBA" id="ARBA00023163"/>
    </source>
</evidence>
<keyword evidence="3" id="KW-0805">Transcription regulation</keyword>
<dbReference type="Pfam" id="PF06385">
    <property type="entry name" value="Baculo_LEF-11"/>
    <property type="match status" value="1"/>
</dbReference>
<organism evidence="5">
    <name type="scientific">Dendrolimus kikuchii nucleopolyhedrovirus</name>
    <dbReference type="NCBI Taxonomy" id="1219875"/>
    <lineage>
        <taxon>Viruses</taxon>
        <taxon>Viruses incertae sedis</taxon>
        <taxon>Naldaviricetes</taxon>
        <taxon>Lefavirales</taxon>
        <taxon>Baculoviridae</taxon>
        <taxon>Alphabaculovirus</taxon>
    </lineage>
</organism>
<evidence type="ECO:0000313" key="5">
    <source>
        <dbReference type="EMBL" id="AFS51991.1"/>
    </source>
</evidence>
<dbReference type="GO" id="GO:0006355">
    <property type="term" value="P:regulation of DNA-templated transcription"/>
    <property type="evidence" value="ECO:0007669"/>
    <property type="project" value="InterPro"/>
</dbReference>
<reference evidence="5" key="1">
    <citation type="submission" date="2012-06" db="EMBL/GenBank/DDBJ databases">
        <title>Genomic sequencing and analysis of the Dendrolimus kikuchii nucleopolyhedrovirus.</title>
        <authorList>
            <person name="Yang M.M."/>
        </authorList>
    </citation>
    <scope>NUCLEOTIDE SEQUENCE</scope>
    <source>
        <strain evidence="5">YN</strain>
    </source>
</reference>
<sequence>MNRTSGEASCDHGGGCGAACLTRSEVYALVRECINRRKCEMKTRNVDAHMLDVKFEELNEYIRAKLSDATVITDKCSKRNVCSHQRRIKRILQIEKSLFEEYRSVVSSVYKQQRW</sequence>
<dbReference type="GO" id="GO:0019058">
    <property type="term" value="P:viral life cycle"/>
    <property type="evidence" value="ECO:0007669"/>
    <property type="project" value="InterPro"/>
</dbReference>
<evidence type="ECO:0000256" key="1">
    <source>
        <dbReference type="ARBA" id="ARBA00008271"/>
    </source>
</evidence>
<dbReference type="InterPro" id="IPR009429">
    <property type="entry name" value="Baculo_LEF-11"/>
</dbReference>
<evidence type="ECO:0000256" key="3">
    <source>
        <dbReference type="ARBA" id="ARBA00023015"/>
    </source>
</evidence>
<dbReference type="EMBL" id="JX193905">
    <property type="protein sequence ID" value="AFS51991.1"/>
    <property type="molecule type" value="Genomic_DNA"/>
</dbReference>
<accession>V9LSP9</accession>
<proteinExistence type="inferred from homology"/>
<evidence type="ECO:0000256" key="2">
    <source>
        <dbReference type="ARBA" id="ARBA00017118"/>
    </source>
</evidence>
<gene>
    <name evidence="5" type="primary">lef-11</name>
</gene>
<name>V9LSP9_9ABAC</name>